<evidence type="ECO:0000256" key="7">
    <source>
        <dbReference type="ARBA" id="ARBA00048619"/>
    </source>
</evidence>
<dbReference type="InterPro" id="IPR007848">
    <property type="entry name" value="Small_mtfrase_dom"/>
</dbReference>
<evidence type="ECO:0000256" key="10">
    <source>
        <dbReference type="ARBA" id="ARBA00062344"/>
    </source>
</evidence>
<dbReference type="GO" id="GO:0003676">
    <property type="term" value="F:nucleic acid binding"/>
    <property type="evidence" value="ECO:0007669"/>
    <property type="project" value="InterPro"/>
</dbReference>
<evidence type="ECO:0000313" key="18">
    <source>
        <dbReference type="Proteomes" id="UP000085678"/>
    </source>
</evidence>
<accession>A0A1S3H2W1</accession>
<dbReference type="InterPro" id="IPR002052">
    <property type="entry name" value="DNA_methylase_N6_adenine_CS"/>
</dbReference>
<evidence type="ECO:0000256" key="13">
    <source>
        <dbReference type="ARBA" id="ARBA00080992"/>
    </source>
</evidence>
<evidence type="ECO:0000256" key="4">
    <source>
        <dbReference type="ARBA" id="ARBA00022679"/>
    </source>
</evidence>
<evidence type="ECO:0000256" key="3">
    <source>
        <dbReference type="ARBA" id="ARBA00022603"/>
    </source>
</evidence>
<dbReference type="PANTHER" id="PTHR45875:SF1">
    <property type="entry name" value="METHYLTRANSFERASE N6AMT1"/>
    <property type="match status" value="1"/>
</dbReference>
<dbReference type="GO" id="GO:0035657">
    <property type="term" value="C:eRF1 methyltransferase complex"/>
    <property type="evidence" value="ECO:0007669"/>
    <property type="project" value="TreeGrafter"/>
</dbReference>
<name>A0A1S3H2W1_LINAN</name>
<evidence type="ECO:0000256" key="5">
    <source>
        <dbReference type="ARBA" id="ARBA00022691"/>
    </source>
</evidence>
<dbReference type="PANTHER" id="PTHR45875">
    <property type="entry name" value="METHYLTRANSFERASE N6AMT1"/>
    <property type="match status" value="1"/>
</dbReference>
<evidence type="ECO:0000256" key="11">
    <source>
        <dbReference type="ARBA" id="ARBA00075330"/>
    </source>
</evidence>
<comment type="catalytic activity">
    <reaction evidence="7">
        <text>L-lysyl-[histone] + S-adenosyl-L-methionine = N(6)-methyl-L-lysyl-[histone] + S-adenosyl-L-homocysteine + H(+)</text>
        <dbReference type="Rhea" id="RHEA:10024"/>
        <dbReference type="Rhea" id="RHEA-COMP:9845"/>
        <dbReference type="Rhea" id="RHEA-COMP:9846"/>
        <dbReference type="ChEBI" id="CHEBI:15378"/>
        <dbReference type="ChEBI" id="CHEBI:29969"/>
        <dbReference type="ChEBI" id="CHEBI:57856"/>
        <dbReference type="ChEBI" id="CHEBI:59789"/>
        <dbReference type="ChEBI" id="CHEBI:61929"/>
    </reaction>
    <physiologicalReaction direction="left-to-right" evidence="7">
        <dbReference type="Rhea" id="RHEA:10025"/>
    </physiologicalReaction>
</comment>
<dbReference type="InterPro" id="IPR052190">
    <property type="entry name" value="Euk-Arch_PrmC-MTase"/>
</dbReference>
<dbReference type="InterPro" id="IPR004557">
    <property type="entry name" value="PrmC-related"/>
</dbReference>
<dbReference type="Proteomes" id="UP000085678">
    <property type="component" value="Unplaced"/>
</dbReference>
<dbReference type="CDD" id="cd02440">
    <property type="entry name" value="AdoMet_MTases"/>
    <property type="match status" value="1"/>
</dbReference>
<evidence type="ECO:0000256" key="6">
    <source>
        <dbReference type="ARBA" id="ARBA00023242"/>
    </source>
</evidence>
<dbReference type="FunFam" id="3.40.50.150:FF:000077">
    <property type="entry name" value="HemK methyltransferase family member 2"/>
    <property type="match status" value="1"/>
</dbReference>
<keyword evidence="5" id="KW-0949">S-adenosyl-L-methionine</keyword>
<dbReference type="GO" id="GO:0036009">
    <property type="term" value="F:protein-glutamine N-methyltransferase activity"/>
    <property type="evidence" value="ECO:0007669"/>
    <property type="project" value="UniProtKB-ARBA"/>
</dbReference>
<evidence type="ECO:0000256" key="2">
    <source>
        <dbReference type="ARBA" id="ARBA00006149"/>
    </source>
</evidence>
<gene>
    <name evidence="19" type="primary">LOC106150972</name>
</gene>
<dbReference type="GO" id="GO:0005634">
    <property type="term" value="C:nucleus"/>
    <property type="evidence" value="ECO:0007669"/>
    <property type="project" value="UniProtKB-SubCell"/>
</dbReference>
<comment type="subunit">
    <text evidence="10">Heterodimer; heterodimerization with TRMT112 is required for S-adenosyl-L-methionine-binding.</text>
</comment>
<evidence type="ECO:0000256" key="16">
    <source>
        <dbReference type="ARBA" id="ARBA00093667"/>
    </source>
</evidence>
<comment type="similarity">
    <text evidence="2">Belongs to the eukaryotic/archaeal PrmC-related family.</text>
</comment>
<comment type="catalytic activity">
    <reaction evidence="8">
        <text>methylarsonous acid + S-adenosyl-L-methionine = dimethylarsinate + S-adenosyl-L-homocysteine + 2 H(+)</text>
        <dbReference type="Rhea" id="RHEA:11684"/>
        <dbReference type="ChEBI" id="CHEBI:15378"/>
        <dbReference type="ChEBI" id="CHEBI:16223"/>
        <dbReference type="ChEBI" id="CHEBI:17826"/>
        <dbReference type="ChEBI" id="CHEBI:57856"/>
        <dbReference type="ChEBI" id="CHEBI:59789"/>
    </reaction>
</comment>
<comment type="subcellular location">
    <subcellularLocation>
        <location evidence="1">Nucleus</location>
    </subcellularLocation>
</comment>
<dbReference type="Gene3D" id="3.40.50.150">
    <property type="entry name" value="Vaccinia Virus protein VP39"/>
    <property type="match status" value="1"/>
</dbReference>
<dbReference type="GeneID" id="106150972"/>
<sequence length="224" mass="24941">MEKFSHFPTPDISHLNANDYDHVYEPAEDTFLLMDALEKDIEIITMLNPSVSLEVGCGSGIVSTFLAQILKMKVFHICSDVNPKATAVTLRTARQNNVDLNPVLTDLASALLYRCQGNVDILIFNPPYVVTPPVEVGSSGIEASWAGGERGREVMDRFFPQVPLLLSKCGVFYLVVIKENDIDEIQSIMEENGFIMNVVLSRKSGPEHLSVLRFTRKNPFQHAS</sequence>
<keyword evidence="3 19" id="KW-0489">Methyltransferase</keyword>
<reference evidence="19" key="1">
    <citation type="submission" date="2025-08" db="UniProtKB">
        <authorList>
            <consortium name="RefSeq"/>
        </authorList>
    </citation>
    <scope>IDENTIFICATION</scope>
    <source>
        <tissue evidence="19">Gonads</tissue>
    </source>
</reference>
<evidence type="ECO:0000256" key="8">
    <source>
        <dbReference type="ARBA" id="ARBA00050903"/>
    </source>
</evidence>
<organism evidence="18 19">
    <name type="scientific">Lingula anatina</name>
    <name type="common">Brachiopod</name>
    <name type="synonym">Lingula unguis</name>
    <dbReference type="NCBI Taxonomy" id="7574"/>
    <lineage>
        <taxon>Eukaryota</taxon>
        <taxon>Metazoa</taxon>
        <taxon>Spiralia</taxon>
        <taxon>Lophotrochozoa</taxon>
        <taxon>Brachiopoda</taxon>
        <taxon>Linguliformea</taxon>
        <taxon>Lingulata</taxon>
        <taxon>Lingulida</taxon>
        <taxon>Linguloidea</taxon>
        <taxon>Lingulidae</taxon>
        <taxon>Lingula</taxon>
    </lineage>
</organism>
<keyword evidence="4" id="KW-0808">Transferase</keyword>
<feature type="domain" description="Methyltransferase small" evidence="17">
    <location>
        <begin position="37"/>
        <end position="129"/>
    </location>
</feature>
<protein>
    <recommendedName>
        <fullName evidence="15">Methyltransferase HEMK2</fullName>
    </recommendedName>
    <alternativeName>
        <fullName evidence="14">HemK methyltransferase family member 2</fullName>
    </alternativeName>
    <alternativeName>
        <fullName evidence="12">Lysine N-methyltransferase 9</fullName>
    </alternativeName>
    <alternativeName>
        <fullName evidence="11">Methylarsonite methyltransferase N6AMT1</fullName>
    </alternativeName>
    <alternativeName>
        <fullName evidence="16">Methyltransferase N6AMT1</fullName>
    </alternativeName>
    <alternativeName>
        <fullName evidence="13">Protein N(5)-glutamine methyltransferase</fullName>
    </alternativeName>
</protein>
<dbReference type="PROSITE" id="PS00092">
    <property type="entry name" value="N6_MTASE"/>
    <property type="match status" value="1"/>
</dbReference>
<evidence type="ECO:0000256" key="12">
    <source>
        <dbReference type="ARBA" id="ARBA00076540"/>
    </source>
</evidence>
<dbReference type="Pfam" id="PF05175">
    <property type="entry name" value="MTS"/>
    <property type="match status" value="1"/>
</dbReference>
<dbReference type="GO" id="GO:0032259">
    <property type="term" value="P:methylation"/>
    <property type="evidence" value="ECO:0007669"/>
    <property type="project" value="UniProtKB-KW"/>
</dbReference>
<evidence type="ECO:0000256" key="15">
    <source>
        <dbReference type="ARBA" id="ARBA00093624"/>
    </source>
</evidence>
<evidence type="ECO:0000313" key="19">
    <source>
        <dbReference type="RefSeq" id="XP_013379474.1"/>
    </source>
</evidence>
<proteinExistence type="inferred from homology"/>
<dbReference type="AlphaFoldDB" id="A0A1S3H2W1"/>
<keyword evidence="18" id="KW-1185">Reference proteome</keyword>
<comment type="function">
    <text evidence="9">Methyltransferase that can methylate proteins and, to a lower extent, arsenic. Catalytic subunit of a heterodimer with TRMT112, which monomethylates 'Lys-12' of histone H4 (H4K12me1), a modification present at the promoters of numerous genes encoding cell cycle regulators. Catalytic subunit of a heterodimer with TRMT112, which catalyzes N5-methylation of Glu residue of proteins with a Gly-Gln-Xaa-Xaa-Xaa-Arg motif. Methylates ETF1 on 'Gln-185'; ETF1 needs to be complexed to ERF3 in its GTP-bound form to be efficiently methylated. May also play a role in the modulation of arsenic-induced toxicity by mediating the conversion of monomethylarsonous acid (3+) into the less toxic dimethylarsonic acid. It however only plays a limited role in arsenic metabolism compared with AS3MT.</text>
</comment>
<dbReference type="NCBIfam" id="TIGR00537">
    <property type="entry name" value="hemK_rel_arch"/>
    <property type="match status" value="1"/>
</dbReference>
<evidence type="ECO:0000256" key="14">
    <source>
        <dbReference type="ARBA" id="ARBA00083337"/>
    </source>
</evidence>
<dbReference type="OrthoDB" id="2021138at2759"/>
<dbReference type="RefSeq" id="XP_013379474.1">
    <property type="nucleotide sequence ID" value="XM_013524020.1"/>
</dbReference>
<evidence type="ECO:0000259" key="17">
    <source>
        <dbReference type="Pfam" id="PF05175"/>
    </source>
</evidence>
<evidence type="ECO:0000256" key="1">
    <source>
        <dbReference type="ARBA" id="ARBA00004123"/>
    </source>
</evidence>
<dbReference type="SUPFAM" id="SSF53335">
    <property type="entry name" value="S-adenosyl-L-methionine-dependent methyltransferases"/>
    <property type="match status" value="1"/>
</dbReference>
<evidence type="ECO:0000256" key="9">
    <source>
        <dbReference type="ARBA" id="ARBA00053180"/>
    </source>
</evidence>
<dbReference type="InterPro" id="IPR029063">
    <property type="entry name" value="SAM-dependent_MTases_sf"/>
</dbReference>
<keyword evidence="6" id="KW-0539">Nucleus</keyword>